<protein>
    <submittedName>
        <fullName evidence="1">Phage regulatory protein CII (CP76)</fullName>
    </submittedName>
</protein>
<gene>
    <name evidence="1" type="ORF">NCTC12157_00514</name>
</gene>
<dbReference type="RefSeq" id="WP_128124402.1">
    <property type="nucleotide sequence ID" value="NZ_VXKG01000003.1"/>
</dbReference>
<dbReference type="Proteomes" id="UP000254304">
    <property type="component" value="Unassembled WGS sequence"/>
</dbReference>
<evidence type="ECO:0000313" key="2">
    <source>
        <dbReference type="Proteomes" id="UP000254304"/>
    </source>
</evidence>
<dbReference type="Pfam" id="PF06892">
    <property type="entry name" value="Phage_CP76"/>
    <property type="match status" value="1"/>
</dbReference>
<proteinExistence type="predicted"/>
<organism evidence="1 2">
    <name type="scientific">Ewingella americana</name>
    <dbReference type="NCBI Taxonomy" id="41202"/>
    <lineage>
        <taxon>Bacteria</taxon>
        <taxon>Pseudomonadati</taxon>
        <taxon>Pseudomonadota</taxon>
        <taxon>Gammaproteobacteria</taxon>
        <taxon>Enterobacterales</taxon>
        <taxon>Yersiniaceae</taxon>
        <taxon>Ewingella</taxon>
    </lineage>
</organism>
<dbReference type="GeneID" id="78381425"/>
<accession>A0A377N7S2</accession>
<dbReference type="AlphaFoldDB" id="A0A377N7S2"/>
<dbReference type="GO" id="GO:0003677">
    <property type="term" value="F:DNA binding"/>
    <property type="evidence" value="ECO:0007669"/>
    <property type="project" value="InterPro"/>
</dbReference>
<sequence>MFDYQASIHPCFDTACRRFSLAHNLTEIAGVVGITAQVLRNKLNPMQPHRLTIVELITITDYTDDSTLLDGLLAQLNCLPAVPVNEAKPDNLPTHALSATAAIGAIAGEALSTAPMTQTRRNAILDRANQAIRDLSLLVVSVESRFHTAPALTSAMDVLGAFGVMPGLN</sequence>
<evidence type="ECO:0000313" key="1">
    <source>
        <dbReference type="EMBL" id="STQ42848.1"/>
    </source>
</evidence>
<reference evidence="1 2" key="1">
    <citation type="submission" date="2018-06" db="EMBL/GenBank/DDBJ databases">
        <authorList>
            <consortium name="Pathogen Informatics"/>
            <person name="Doyle S."/>
        </authorList>
    </citation>
    <scope>NUCLEOTIDE SEQUENCE [LARGE SCALE GENOMIC DNA]</scope>
    <source>
        <strain evidence="1 2">NCTC12157</strain>
    </source>
</reference>
<dbReference type="EMBL" id="UGGO01000001">
    <property type="protein sequence ID" value="STQ42848.1"/>
    <property type="molecule type" value="Genomic_DNA"/>
</dbReference>
<dbReference type="InterPro" id="IPR009679">
    <property type="entry name" value="Phage_186_CII-like"/>
</dbReference>
<name>A0A377N7S2_9GAMM</name>